<dbReference type="PIRSF" id="PIRSF000139">
    <property type="entry name" value="Glc_ox_4Fe-4S"/>
    <property type="match status" value="1"/>
</dbReference>
<keyword evidence="3" id="KW-0677">Repeat</keyword>
<reference evidence="9" key="1">
    <citation type="journal article" date="2019" name="Int. J. Syst. Evol. Microbiol.">
        <title>The Global Catalogue of Microorganisms (GCM) 10K type strain sequencing project: providing services to taxonomists for standard genome sequencing and annotation.</title>
        <authorList>
            <consortium name="The Broad Institute Genomics Platform"/>
            <consortium name="The Broad Institute Genome Sequencing Center for Infectious Disease"/>
            <person name="Wu L."/>
            <person name="Ma J."/>
        </authorList>
    </citation>
    <scope>NUCLEOTIDE SEQUENCE [LARGE SCALE GENOMIC DNA]</scope>
    <source>
        <strain evidence="9">JCM 16908</strain>
    </source>
</reference>
<organism evidence="8 9">
    <name type="scientific">Sphaerisporangium flaviroseum</name>
    <dbReference type="NCBI Taxonomy" id="509199"/>
    <lineage>
        <taxon>Bacteria</taxon>
        <taxon>Bacillati</taxon>
        <taxon>Actinomycetota</taxon>
        <taxon>Actinomycetes</taxon>
        <taxon>Streptosporangiales</taxon>
        <taxon>Streptosporangiaceae</taxon>
        <taxon>Sphaerisporangium</taxon>
    </lineage>
</organism>
<dbReference type="InterPro" id="IPR012257">
    <property type="entry name" value="Glc_ox_4Fe-4S"/>
</dbReference>
<evidence type="ECO:0000256" key="5">
    <source>
        <dbReference type="ARBA" id="ARBA00023014"/>
    </source>
</evidence>
<accession>A0ABP7I7Y8</accession>
<comment type="function">
    <text evidence="6">Component of a complex that catalyzes the oxidation of glycolate to glyoxylate.</text>
</comment>
<dbReference type="PROSITE" id="PS00198">
    <property type="entry name" value="4FE4S_FER_1"/>
    <property type="match status" value="2"/>
</dbReference>
<dbReference type="InterPro" id="IPR017896">
    <property type="entry name" value="4Fe4S_Fe-S-bd"/>
</dbReference>
<dbReference type="PANTHER" id="PTHR32479:SF17">
    <property type="entry name" value="GLYCOLATE OXIDASE IRON-SULFUR SUBUNIT"/>
    <property type="match status" value="1"/>
</dbReference>
<keyword evidence="9" id="KW-1185">Reference proteome</keyword>
<evidence type="ECO:0000256" key="6">
    <source>
        <dbReference type="PIRNR" id="PIRNR000139"/>
    </source>
</evidence>
<evidence type="ECO:0000256" key="3">
    <source>
        <dbReference type="ARBA" id="ARBA00022737"/>
    </source>
</evidence>
<dbReference type="Pfam" id="PF02754">
    <property type="entry name" value="CCG"/>
    <property type="match status" value="2"/>
</dbReference>
<dbReference type="Proteomes" id="UP001500888">
    <property type="component" value="Unassembled WGS sequence"/>
</dbReference>
<dbReference type="InterPro" id="IPR009051">
    <property type="entry name" value="Helical_ferredxn"/>
</dbReference>
<dbReference type="EC" id="1.1.99.14" evidence="6"/>
<evidence type="ECO:0000259" key="7">
    <source>
        <dbReference type="PROSITE" id="PS51379"/>
    </source>
</evidence>
<dbReference type="PROSITE" id="PS51379">
    <property type="entry name" value="4FE4S_FER_2"/>
    <property type="match status" value="2"/>
</dbReference>
<proteinExistence type="predicted"/>
<gene>
    <name evidence="8" type="ORF">GCM10022226_35470</name>
</gene>
<dbReference type="Gene3D" id="1.10.1060.10">
    <property type="entry name" value="Alpha-helical ferredoxin"/>
    <property type="match status" value="1"/>
</dbReference>
<protein>
    <recommendedName>
        <fullName evidence="6">Glycolate oxidase iron-sulfur subunit</fullName>
        <ecNumber evidence="6">1.1.99.14</ecNumber>
    </recommendedName>
</protein>
<comment type="catalytic activity">
    <reaction evidence="6">
        <text>glycolate + A = glyoxylate + AH2</text>
        <dbReference type="Rhea" id="RHEA:21264"/>
        <dbReference type="ChEBI" id="CHEBI:13193"/>
        <dbReference type="ChEBI" id="CHEBI:17499"/>
        <dbReference type="ChEBI" id="CHEBI:29805"/>
        <dbReference type="ChEBI" id="CHEBI:36655"/>
        <dbReference type="EC" id="1.1.99.14"/>
    </reaction>
</comment>
<comment type="cofactor">
    <cofactor evidence="6">
        <name>[4Fe-4S] cluster</name>
        <dbReference type="ChEBI" id="CHEBI:49883"/>
    </cofactor>
    <text evidence="6">Binds 2 [4Fe-4S] clusters.</text>
</comment>
<comment type="caution">
    <text evidence="8">The sequence shown here is derived from an EMBL/GenBank/DDBJ whole genome shotgun (WGS) entry which is preliminary data.</text>
</comment>
<dbReference type="SUPFAM" id="SSF54862">
    <property type="entry name" value="4Fe-4S ferredoxins"/>
    <property type="match status" value="1"/>
</dbReference>
<dbReference type="InterPro" id="IPR004017">
    <property type="entry name" value="Cys_rich_dom"/>
</dbReference>
<evidence type="ECO:0000313" key="9">
    <source>
        <dbReference type="Proteomes" id="UP001500888"/>
    </source>
</evidence>
<feature type="domain" description="4Fe-4S ferredoxin-type" evidence="7">
    <location>
        <begin position="1"/>
        <end position="29"/>
    </location>
</feature>
<dbReference type="RefSeq" id="WP_344940627.1">
    <property type="nucleotide sequence ID" value="NZ_BAAAZR010000008.1"/>
</dbReference>
<evidence type="ECO:0000256" key="2">
    <source>
        <dbReference type="ARBA" id="ARBA00022723"/>
    </source>
</evidence>
<dbReference type="Gene3D" id="3.20.20.150">
    <property type="entry name" value="Divalent-metal-dependent TIM barrel enzymes"/>
    <property type="match status" value="1"/>
</dbReference>
<dbReference type="PANTHER" id="PTHR32479">
    <property type="entry name" value="GLYCOLATE OXIDASE IRON-SULFUR SUBUNIT"/>
    <property type="match status" value="1"/>
</dbReference>
<evidence type="ECO:0000256" key="4">
    <source>
        <dbReference type="ARBA" id="ARBA00023004"/>
    </source>
</evidence>
<keyword evidence="1 6" id="KW-0004">4Fe-4S</keyword>
<keyword evidence="6" id="KW-0813">Transport</keyword>
<dbReference type="EMBL" id="BAAAZR010000008">
    <property type="protein sequence ID" value="GAA3811768.1"/>
    <property type="molecule type" value="Genomic_DNA"/>
</dbReference>
<evidence type="ECO:0000256" key="1">
    <source>
        <dbReference type="ARBA" id="ARBA00022485"/>
    </source>
</evidence>
<dbReference type="InterPro" id="IPR017900">
    <property type="entry name" value="4Fe4S_Fe_S_CS"/>
</dbReference>
<dbReference type="Pfam" id="PF13183">
    <property type="entry name" value="Fer4_8"/>
    <property type="match status" value="1"/>
</dbReference>
<keyword evidence="5 6" id="KW-0411">Iron-sulfur</keyword>
<sequence length="424" mass="45887">MNPELIKDCVHCGFCLPACPTYALWGEEMDSPRGRIHLMMQHVEGTPLTPEMAGHFDACLGCMACVTACPSGVRYDVLIESTRAEVERVHPRSRADRAFRALVFGLFPYPRRLRALRLPLKLSERLRPRVLPLLARIDPRLAAMADLAPPVAPRIRLPHRVEARGERRAVVGMLTGCVQAEFFPKVNAATARVLALEGCDVVIPPAQGCCGALSVHSGRAEEAARFARRTIETFERAGVDTVIVNAAGCGSSTKEYAELLAGDPDWAARARALRFLDFAEFLAELGPAAERHPLPITVAYHDACHLAHAQGVRSQPRALLATVPGLRLKEIPDASMCCGSAGTYNLFQPEAARDLGDRKAEQVLTVAADLLVSANPGCTMQIASAARRQGSQIRVAHTAEVLDASLRGLSPAALGHSMRQGRPR</sequence>
<evidence type="ECO:0000313" key="8">
    <source>
        <dbReference type="EMBL" id="GAA3811768.1"/>
    </source>
</evidence>
<keyword evidence="4 6" id="KW-0408">Iron</keyword>
<keyword evidence="6" id="KW-0249">Electron transport</keyword>
<name>A0ABP7I7Y8_9ACTN</name>
<keyword evidence="2 6" id="KW-0479">Metal-binding</keyword>
<feature type="domain" description="4Fe-4S ferredoxin-type" evidence="7">
    <location>
        <begin position="50"/>
        <end position="80"/>
    </location>
</feature>
<comment type="catalytic activity">
    <reaction evidence="6">
        <text>(R)-lactate + A = pyruvate + AH2</text>
        <dbReference type="Rhea" id="RHEA:15089"/>
        <dbReference type="ChEBI" id="CHEBI:13193"/>
        <dbReference type="ChEBI" id="CHEBI:15361"/>
        <dbReference type="ChEBI" id="CHEBI:16004"/>
        <dbReference type="ChEBI" id="CHEBI:17499"/>
    </reaction>
</comment>